<feature type="compositionally biased region" description="Polar residues" evidence="1">
    <location>
        <begin position="151"/>
        <end position="161"/>
    </location>
</feature>
<evidence type="ECO:0000313" key="3">
    <source>
        <dbReference type="Proteomes" id="UP000002282"/>
    </source>
</evidence>
<accession>A0A0R1E0W2</accession>
<feature type="region of interest" description="Disordered" evidence="1">
    <location>
        <begin position="126"/>
        <end position="176"/>
    </location>
</feature>
<feature type="compositionally biased region" description="Basic and acidic residues" evidence="1">
    <location>
        <begin position="660"/>
        <end position="672"/>
    </location>
</feature>
<evidence type="ECO:0008006" key="4">
    <source>
        <dbReference type="Google" id="ProtNLM"/>
    </source>
</evidence>
<feature type="compositionally biased region" description="Acidic residues" evidence="1">
    <location>
        <begin position="696"/>
        <end position="713"/>
    </location>
</feature>
<organism evidence="2 3">
    <name type="scientific">Drosophila yakuba</name>
    <name type="common">Fruit fly</name>
    <dbReference type="NCBI Taxonomy" id="7245"/>
    <lineage>
        <taxon>Eukaryota</taxon>
        <taxon>Metazoa</taxon>
        <taxon>Ecdysozoa</taxon>
        <taxon>Arthropoda</taxon>
        <taxon>Hexapoda</taxon>
        <taxon>Insecta</taxon>
        <taxon>Pterygota</taxon>
        <taxon>Neoptera</taxon>
        <taxon>Endopterygota</taxon>
        <taxon>Diptera</taxon>
        <taxon>Brachycera</taxon>
        <taxon>Muscomorpha</taxon>
        <taxon>Ephydroidea</taxon>
        <taxon>Drosophilidae</taxon>
        <taxon>Drosophila</taxon>
        <taxon>Sophophora</taxon>
    </lineage>
</organism>
<evidence type="ECO:0000256" key="1">
    <source>
        <dbReference type="SAM" id="MobiDB-lite"/>
    </source>
</evidence>
<dbReference type="PANTHER" id="PTHR23146">
    <property type="entry name" value="LEO1 PROTEIN"/>
    <property type="match status" value="1"/>
</dbReference>
<dbReference type="InterPro" id="IPR007149">
    <property type="entry name" value="Leo1"/>
</dbReference>
<feature type="compositionally biased region" description="Low complexity" evidence="1">
    <location>
        <begin position="128"/>
        <end position="150"/>
    </location>
</feature>
<dbReference type="GO" id="GO:0006368">
    <property type="term" value="P:transcription elongation by RNA polymerase II"/>
    <property type="evidence" value="ECO:0007669"/>
    <property type="project" value="InterPro"/>
</dbReference>
<sequence>MVDPDVHPQYKELQIGDKITKNGNKSIPREMSPSIERDENYIKPSHHISRSRSRRLTTNSVNSIINHETDGYAKSFFPMSMSSTSVCSSGSVKYPYDLNAQTSSSISGQSDVKNSTVSSSTRSIFRFESSGSESKSSSSTSTSTSSSSKSALTPNEQNVENNVRDTLPLSQNYPGPRSINCSNPNSFSIISNEAIPSTSQIGGMGERDDQGSIDSEVIYSIRESTSLIELKDNSNTIIDEDHNQEYNIGGNVLPTGPISCSNFDCQPEESIPALTSQDMLPRQIYRRSLSPRSKEVANGTSNEKELELCSMQYSSTMMIENQHCGEKNDMEQDLRPLQNSLVLPQPFKSMTEILNPRKVPFSLSSNERPNSNLEYESNGANYNQEKTLSELRYSTDPMGSNDLVYASSDSLDIVSEFDDNPENQQPGGKVNAYKKSPEKELFSNSGMQVSQVLDTSHSVECEQRKMFGKEVAVKFQSTIPTDNCGLLKGPTHFLKMPSFIPVESKPYVPQTFENRMTKDDLKDEQAREDFLNRLRATVRWREDENKVKESNSKIVRWSDGSETFHVGDEVFDVMHHPVTDNQNHLYVRLASCYQPQGTIKDKMTLRPMLDSSFGQSHVQGLRNRTTNKPQQGCVKVIMDLGSNPEQDQEWLMKQELAKLRQEERGSRREMIKNRHLKRGKPYQGSDRNVAKKSETFQEDDSVDGEANFEDEDMDRAMGPEEPTDDYMDDEPSCSTPKSKEGKQSINEDGFPIGGAIRKARRLVYSDLSSD</sequence>
<reference evidence="2 3" key="1">
    <citation type="journal article" date="2007" name="Nature">
        <title>Evolution of genes and genomes on the Drosophila phylogeny.</title>
        <authorList>
            <consortium name="Drosophila 12 Genomes Consortium"/>
            <person name="Clark A.G."/>
            <person name="Eisen M.B."/>
            <person name="Smith D.R."/>
            <person name="Bergman C.M."/>
            <person name="Oliver B."/>
            <person name="Markow T.A."/>
            <person name="Kaufman T.C."/>
            <person name="Kellis M."/>
            <person name="Gelbart W."/>
            <person name="Iyer V.N."/>
            <person name="Pollard D.A."/>
            <person name="Sackton T.B."/>
            <person name="Larracuente A.M."/>
            <person name="Singh N.D."/>
            <person name="Abad J.P."/>
            <person name="Abt D.N."/>
            <person name="Adryan B."/>
            <person name="Aguade M."/>
            <person name="Akashi H."/>
            <person name="Anderson W.W."/>
            <person name="Aquadro C.F."/>
            <person name="Ardell D.H."/>
            <person name="Arguello R."/>
            <person name="Artieri C.G."/>
            <person name="Barbash D.A."/>
            <person name="Barker D."/>
            <person name="Barsanti P."/>
            <person name="Batterham P."/>
            <person name="Batzoglou S."/>
            <person name="Begun D."/>
            <person name="Bhutkar A."/>
            <person name="Blanco E."/>
            <person name="Bosak S.A."/>
            <person name="Bradley R.K."/>
            <person name="Brand A.D."/>
            <person name="Brent M.R."/>
            <person name="Brooks A.N."/>
            <person name="Brown R.H."/>
            <person name="Butlin R.K."/>
            <person name="Caggese C."/>
            <person name="Calvi B.R."/>
            <person name="Bernardo de Carvalho A."/>
            <person name="Caspi A."/>
            <person name="Castrezana S."/>
            <person name="Celniker S.E."/>
            <person name="Chang J.L."/>
            <person name="Chapple C."/>
            <person name="Chatterji S."/>
            <person name="Chinwalla A."/>
            <person name="Civetta A."/>
            <person name="Clifton S.W."/>
            <person name="Comeron J.M."/>
            <person name="Costello J.C."/>
            <person name="Coyne J.A."/>
            <person name="Daub J."/>
            <person name="David R.G."/>
            <person name="Delcher A.L."/>
            <person name="Delehaunty K."/>
            <person name="Do C.B."/>
            <person name="Ebling H."/>
            <person name="Edwards K."/>
            <person name="Eickbush T."/>
            <person name="Evans J.D."/>
            <person name="Filipski A."/>
            <person name="Findeiss S."/>
            <person name="Freyhult E."/>
            <person name="Fulton L."/>
            <person name="Fulton R."/>
            <person name="Garcia A.C."/>
            <person name="Gardiner A."/>
            <person name="Garfield D.A."/>
            <person name="Garvin B.E."/>
            <person name="Gibson G."/>
            <person name="Gilbert D."/>
            <person name="Gnerre S."/>
            <person name="Godfrey J."/>
            <person name="Good R."/>
            <person name="Gotea V."/>
            <person name="Gravely B."/>
            <person name="Greenberg A.J."/>
            <person name="Griffiths-Jones S."/>
            <person name="Gross S."/>
            <person name="Guigo R."/>
            <person name="Gustafson E.A."/>
            <person name="Haerty W."/>
            <person name="Hahn M.W."/>
            <person name="Halligan D.L."/>
            <person name="Halpern A.L."/>
            <person name="Halter G.M."/>
            <person name="Han M.V."/>
            <person name="Heger A."/>
            <person name="Hillier L."/>
            <person name="Hinrichs A.S."/>
            <person name="Holmes I."/>
            <person name="Hoskins R.A."/>
            <person name="Hubisz M.J."/>
            <person name="Hultmark D."/>
            <person name="Huntley M.A."/>
            <person name="Jaffe D.B."/>
            <person name="Jagadeeshan S."/>
            <person name="Jeck W.R."/>
            <person name="Johnson J."/>
            <person name="Jones C.D."/>
            <person name="Jordan W.C."/>
            <person name="Karpen G.H."/>
            <person name="Kataoka E."/>
            <person name="Keightley P.D."/>
            <person name="Kheradpour P."/>
            <person name="Kirkness E.F."/>
            <person name="Koerich L.B."/>
            <person name="Kristiansen K."/>
            <person name="Kudrna D."/>
            <person name="Kulathinal R.J."/>
            <person name="Kumar S."/>
            <person name="Kwok R."/>
            <person name="Lander E."/>
            <person name="Langley C.H."/>
            <person name="Lapoint R."/>
            <person name="Lazzaro B.P."/>
            <person name="Lee S.J."/>
            <person name="Levesque L."/>
            <person name="Li R."/>
            <person name="Lin C.F."/>
            <person name="Lin M.F."/>
            <person name="Lindblad-Toh K."/>
            <person name="Llopart A."/>
            <person name="Long M."/>
            <person name="Low L."/>
            <person name="Lozovsky E."/>
            <person name="Lu J."/>
            <person name="Luo M."/>
            <person name="Machado C.A."/>
            <person name="Makalowski W."/>
            <person name="Marzo M."/>
            <person name="Matsuda M."/>
            <person name="Matzkin L."/>
            <person name="McAllister B."/>
            <person name="McBride C.S."/>
            <person name="McKernan B."/>
            <person name="McKernan K."/>
            <person name="Mendez-Lago M."/>
            <person name="Minx P."/>
            <person name="Mollenhauer M.U."/>
            <person name="Montooth K."/>
            <person name="Mount S.M."/>
            <person name="Mu X."/>
            <person name="Myers E."/>
            <person name="Negre B."/>
            <person name="Newfeld S."/>
            <person name="Nielsen R."/>
            <person name="Noor M.A."/>
            <person name="O'Grady P."/>
            <person name="Pachter L."/>
            <person name="Papaceit M."/>
            <person name="Parisi M.J."/>
            <person name="Parisi M."/>
            <person name="Parts L."/>
            <person name="Pedersen J.S."/>
            <person name="Pesole G."/>
            <person name="Phillippy A.M."/>
            <person name="Ponting C.P."/>
            <person name="Pop M."/>
            <person name="Porcelli D."/>
            <person name="Powell J.R."/>
            <person name="Prohaska S."/>
            <person name="Pruitt K."/>
            <person name="Puig M."/>
            <person name="Quesneville H."/>
            <person name="Ram K.R."/>
            <person name="Rand D."/>
            <person name="Rasmussen M.D."/>
            <person name="Reed L.K."/>
            <person name="Reenan R."/>
            <person name="Reily A."/>
            <person name="Remington K.A."/>
            <person name="Rieger T.T."/>
            <person name="Ritchie M.G."/>
            <person name="Robin C."/>
            <person name="Rogers Y.H."/>
            <person name="Rohde C."/>
            <person name="Rozas J."/>
            <person name="Rubenfield M.J."/>
            <person name="Ruiz A."/>
            <person name="Russo S."/>
            <person name="Salzberg S.L."/>
            <person name="Sanchez-Gracia A."/>
            <person name="Saranga D.J."/>
            <person name="Sato H."/>
            <person name="Schaeffer S.W."/>
            <person name="Schatz M.C."/>
            <person name="Schlenke T."/>
            <person name="Schwartz R."/>
            <person name="Segarra C."/>
            <person name="Singh R.S."/>
            <person name="Sirot L."/>
            <person name="Sirota M."/>
            <person name="Sisneros N.B."/>
            <person name="Smith C.D."/>
            <person name="Smith T.F."/>
            <person name="Spieth J."/>
            <person name="Stage D.E."/>
            <person name="Stark A."/>
            <person name="Stephan W."/>
            <person name="Strausberg R.L."/>
            <person name="Strempel S."/>
            <person name="Sturgill D."/>
            <person name="Sutton G."/>
            <person name="Sutton G.G."/>
            <person name="Tao W."/>
            <person name="Teichmann S."/>
            <person name="Tobari Y.N."/>
            <person name="Tomimura Y."/>
            <person name="Tsolas J.M."/>
            <person name="Valente V.L."/>
            <person name="Venter E."/>
            <person name="Venter J.C."/>
            <person name="Vicario S."/>
            <person name="Vieira F.G."/>
            <person name="Vilella A.J."/>
            <person name="Villasante A."/>
            <person name="Walenz B."/>
            <person name="Wang J."/>
            <person name="Wasserman M."/>
            <person name="Watts T."/>
            <person name="Wilson D."/>
            <person name="Wilson R.K."/>
            <person name="Wing R.A."/>
            <person name="Wolfner M.F."/>
            <person name="Wong A."/>
            <person name="Wong G.K."/>
            <person name="Wu C.I."/>
            <person name="Wu G."/>
            <person name="Yamamoto D."/>
            <person name="Yang H.P."/>
            <person name="Yang S.P."/>
            <person name="Yorke J.A."/>
            <person name="Yoshida K."/>
            <person name="Zdobnov E."/>
            <person name="Zhang P."/>
            <person name="Zhang Y."/>
            <person name="Zimin A.V."/>
            <person name="Baldwin J."/>
            <person name="Abdouelleil A."/>
            <person name="Abdulkadir J."/>
            <person name="Abebe A."/>
            <person name="Abera B."/>
            <person name="Abreu J."/>
            <person name="Acer S.C."/>
            <person name="Aftuck L."/>
            <person name="Alexander A."/>
            <person name="An P."/>
            <person name="Anderson E."/>
            <person name="Anderson S."/>
            <person name="Arachi H."/>
            <person name="Azer M."/>
            <person name="Bachantsang P."/>
            <person name="Barry A."/>
            <person name="Bayul T."/>
            <person name="Berlin A."/>
            <person name="Bessette D."/>
            <person name="Bloom T."/>
            <person name="Blye J."/>
            <person name="Boguslavskiy L."/>
            <person name="Bonnet C."/>
            <person name="Boukhgalter B."/>
            <person name="Bourzgui I."/>
            <person name="Brown A."/>
            <person name="Cahill P."/>
            <person name="Channer S."/>
            <person name="Cheshatsang Y."/>
            <person name="Chuda L."/>
            <person name="Citroen M."/>
            <person name="Collymore A."/>
            <person name="Cooke P."/>
            <person name="Costello M."/>
            <person name="D'Aco K."/>
            <person name="Daza R."/>
            <person name="De Haan G."/>
            <person name="DeGray S."/>
            <person name="DeMaso C."/>
            <person name="Dhargay N."/>
            <person name="Dooley K."/>
            <person name="Dooley E."/>
            <person name="Doricent M."/>
            <person name="Dorje P."/>
            <person name="Dorjee K."/>
            <person name="Dupes A."/>
            <person name="Elong R."/>
            <person name="Falk J."/>
            <person name="Farina A."/>
            <person name="Faro S."/>
            <person name="Ferguson D."/>
            <person name="Fisher S."/>
            <person name="Foley C.D."/>
            <person name="Franke A."/>
            <person name="Friedrich D."/>
            <person name="Gadbois L."/>
            <person name="Gearin G."/>
            <person name="Gearin C.R."/>
            <person name="Giannoukos G."/>
            <person name="Goode T."/>
            <person name="Graham J."/>
            <person name="Grandbois E."/>
            <person name="Grewal S."/>
            <person name="Gyaltsen K."/>
            <person name="Hafez N."/>
            <person name="Hagos B."/>
            <person name="Hall J."/>
            <person name="Henson C."/>
            <person name="Hollinger A."/>
            <person name="Honan T."/>
            <person name="Huard M.D."/>
            <person name="Hughes L."/>
            <person name="Hurhula B."/>
            <person name="Husby M.E."/>
            <person name="Kamat A."/>
            <person name="Kanga B."/>
            <person name="Kashin S."/>
            <person name="Khazanovich D."/>
            <person name="Kisner P."/>
            <person name="Lance K."/>
            <person name="Lara M."/>
            <person name="Lee W."/>
            <person name="Lennon N."/>
            <person name="Letendre F."/>
            <person name="LeVine R."/>
            <person name="Lipovsky A."/>
            <person name="Liu X."/>
            <person name="Liu J."/>
            <person name="Liu S."/>
            <person name="Lokyitsang T."/>
            <person name="Lokyitsang Y."/>
            <person name="Lubonja R."/>
            <person name="Lui A."/>
            <person name="MacDonald P."/>
            <person name="Magnisalis V."/>
            <person name="Maru K."/>
            <person name="Matthews C."/>
            <person name="McCusker W."/>
            <person name="McDonough S."/>
            <person name="Mehta T."/>
            <person name="Meldrim J."/>
            <person name="Meneus L."/>
            <person name="Mihai O."/>
            <person name="Mihalev A."/>
            <person name="Mihova T."/>
            <person name="Mittelman R."/>
            <person name="Mlenga V."/>
            <person name="Montmayeur A."/>
            <person name="Mulrain L."/>
            <person name="Navidi A."/>
            <person name="Naylor J."/>
            <person name="Negash T."/>
            <person name="Nguyen T."/>
            <person name="Nguyen N."/>
            <person name="Nicol R."/>
            <person name="Norbu C."/>
            <person name="Norbu N."/>
            <person name="Novod N."/>
            <person name="O'Neill B."/>
            <person name="Osman S."/>
            <person name="Markiewicz E."/>
            <person name="Oyono O.L."/>
            <person name="Patti C."/>
            <person name="Phunkhang P."/>
            <person name="Pierre F."/>
            <person name="Priest M."/>
            <person name="Raghuraman S."/>
            <person name="Rege F."/>
            <person name="Reyes R."/>
            <person name="Rise C."/>
            <person name="Rogov P."/>
            <person name="Ross K."/>
            <person name="Ryan E."/>
            <person name="Settipalli S."/>
            <person name="Shea T."/>
            <person name="Sherpa N."/>
            <person name="Shi L."/>
            <person name="Shih D."/>
            <person name="Sparrow T."/>
            <person name="Spaulding J."/>
            <person name="Stalker J."/>
            <person name="Stange-Thomann N."/>
            <person name="Stavropoulos S."/>
            <person name="Stone C."/>
            <person name="Strader C."/>
            <person name="Tesfaye S."/>
            <person name="Thomson T."/>
            <person name="Thoulutsang Y."/>
            <person name="Thoulutsang D."/>
            <person name="Topham K."/>
            <person name="Topping I."/>
            <person name="Tsamla T."/>
            <person name="Vassiliev H."/>
            <person name="Vo A."/>
            <person name="Wangchuk T."/>
            <person name="Wangdi T."/>
            <person name="Weiand M."/>
            <person name="Wilkinson J."/>
            <person name="Wilson A."/>
            <person name="Yadav S."/>
            <person name="Young G."/>
            <person name="Yu Q."/>
            <person name="Zembek L."/>
            <person name="Zhong D."/>
            <person name="Zimmer A."/>
            <person name="Zwirko Z."/>
            <person name="Jaffe D.B."/>
            <person name="Alvarez P."/>
            <person name="Brockman W."/>
            <person name="Butler J."/>
            <person name="Chin C."/>
            <person name="Gnerre S."/>
            <person name="Grabherr M."/>
            <person name="Kleber M."/>
            <person name="Mauceli E."/>
            <person name="MacCallum I."/>
        </authorList>
    </citation>
    <scope>NUCLEOTIDE SEQUENCE [LARGE SCALE GENOMIC DNA]</scope>
    <source>
        <strain evidence="3">Tai18E2 / Tucson 14021-0261.01</strain>
    </source>
</reference>
<dbReference type="AlphaFoldDB" id="A0A0R1E0W2"/>
<feature type="compositionally biased region" description="Polar residues" evidence="1">
    <location>
        <begin position="362"/>
        <end position="381"/>
    </location>
</feature>
<keyword evidence="3" id="KW-1185">Reference proteome</keyword>
<dbReference type="OrthoDB" id="20844at2759"/>
<dbReference type="EMBL" id="CM000160">
    <property type="protein sequence ID" value="KRK02920.1"/>
    <property type="molecule type" value="Genomic_DNA"/>
</dbReference>
<dbReference type="Pfam" id="PF04004">
    <property type="entry name" value="Leo1"/>
    <property type="match status" value="1"/>
</dbReference>
<reference evidence="2 3" key="2">
    <citation type="journal article" date="2007" name="PLoS Biol.">
        <title>Principles of genome evolution in the Drosophila melanogaster species group.</title>
        <authorList>
            <person name="Ranz J.M."/>
            <person name="Maurin D."/>
            <person name="Chan Y.S."/>
            <person name="von Grotthuss M."/>
            <person name="Hillier L.W."/>
            <person name="Roote J."/>
            <person name="Ashburner M."/>
            <person name="Bergman C.M."/>
        </authorList>
    </citation>
    <scope>NUCLEOTIDE SEQUENCE [LARGE SCALE GENOMIC DNA]</scope>
    <source>
        <strain evidence="3">Tai18E2 / Tucson 14021-0261.01</strain>
    </source>
</reference>
<dbReference type="GO" id="GO:0016593">
    <property type="term" value="C:Cdc73/Paf1 complex"/>
    <property type="evidence" value="ECO:0007669"/>
    <property type="project" value="InterPro"/>
</dbReference>
<feature type="region of interest" description="Disordered" evidence="1">
    <location>
        <begin position="660"/>
        <end position="756"/>
    </location>
</feature>
<dbReference type="GO" id="GO:1990269">
    <property type="term" value="F:RNA polymerase II C-terminal domain phosphoserine binding"/>
    <property type="evidence" value="ECO:0007669"/>
    <property type="project" value="TreeGrafter"/>
</dbReference>
<proteinExistence type="predicted"/>
<name>A0A0R1E0W2_DROYA</name>
<gene>
    <name evidence="2" type="primary">Dyak\GE25650</name>
    <name evidence="2" type="synonym">dyak_GLEANR_9263</name>
    <name evidence="2" type="synonym">GE25650</name>
    <name evidence="2" type="ORF">Dyak_GE25650</name>
</gene>
<feature type="region of interest" description="Disordered" evidence="1">
    <location>
        <begin position="360"/>
        <end position="381"/>
    </location>
</feature>
<feature type="compositionally biased region" description="Acidic residues" evidence="1">
    <location>
        <begin position="721"/>
        <end position="731"/>
    </location>
</feature>
<dbReference type="KEGG" id="dya:Dyak_GE25650"/>
<protein>
    <recommendedName>
        <fullName evidence="4">Another transcription unit protein</fullName>
    </recommendedName>
</protein>
<evidence type="ECO:0000313" key="2">
    <source>
        <dbReference type="EMBL" id="KRK02920.1"/>
    </source>
</evidence>
<dbReference type="eggNOG" id="KOG2428">
    <property type="taxonomic scope" value="Eukaryota"/>
</dbReference>
<dbReference type="Proteomes" id="UP000002282">
    <property type="component" value="Chromosome 3R"/>
</dbReference>
<dbReference type="PANTHER" id="PTHR23146:SF0">
    <property type="entry name" value="RNA POLYMERASE-ASSOCIATED PROTEIN LEO1"/>
    <property type="match status" value="1"/>
</dbReference>
<dbReference type="GO" id="GO:0032968">
    <property type="term" value="P:positive regulation of transcription elongation by RNA polymerase II"/>
    <property type="evidence" value="ECO:0007669"/>
    <property type="project" value="TreeGrafter"/>
</dbReference>